<dbReference type="Proteomes" id="UP001559025">
    <property type="component" value="Unassembled WGS sequence"/>
</dbReference>
<evidence type="ECO:0000313" key="6">
    <source>
        <dbReference type="Proteomes" id="UP001559025"/>
    </source>
</evidence>
<dbReference type="InterPro" id="IPR015854">
    <property type="entry name" value="ABC_transpr_LolD-like"/>
</dbReference>
<dbReference type="Pfam" id="PF00005">
    <property type="entry name" value="ABC_tran"/>
    <property type="match status" value="1"/>
</dbReference>
<evidence type="ECO:0000259" key="4">
    <source>
        <dbReference type="PROSITE" id="PS50893"/>
    </source>
</evidence>
<dbReference type="SMART" id="SM00382">
    <property type="entry name" value="AAA"/>
    <property type="match status" value="1"/>
</dbReference>
<dbReference type="InterPro" id="IPR017871">
    <property type="entry name" value="ABC_transporter-like_CS"/>
</dbReference>
<dbReference type="Gene3D" id="3.40.50.300">
    <property type="entry name" value="P-loop containing nucleotide triphosphate hydrolases"/>
    <property type="match status" value="1"/>
</dbReference>
<proteinExistence type="inferred from homology"/>
<evidence type="ECO:0000256" key="3">
    <source>
        <dbReference type="ARBA" id="ARBA00022840"/>
    </source>
</evidence>
<keyword evidence="2" id="KW-0547">Nucleotide-binding</keyword>
<dbReference type="EMBL" id="JAZHFV010000007">
    <property type="protein sequence ID" value="MEX4009895.1"/>
    <property type="molecule type" value="Genomic_DNA"/>
</dbReference>
<keyword evidence="3 5" id="KW-0067">ATP-binding</keyword>
<comment type="caution">
    <text evidence="5">The sequence shown here is derived from an EMBL/GenBank/DDBJ whole genome shotgun (WGS) entry which is preliminary data.</text>
</comment>
<dbReference type="InterPro" id="IPR003593">
    <property type="entry name" value="AAA+_ATPase"/>
</dbReference>
<dbReference type="RefSeq" id="WP_368804686.1">
    <property type="nucleotide sequence ID" value="NZ_JAZHFV010000007.1"/>
</dbReference>
<accession>A0ABV3WYY3</accession>
<protein>
    <submittedName>
        <fullName evidence="5">ATP-binding cassette domain-containing protein</fullName>
    </submittedName>
</protein>
<name>A0ABV3WYY3_9HYPH</name>
<reference evidence="5 6" key="1">
    <citation type="submission" date="2024-01" db="EMBL/GenBank/DDBJ databases">
        <title>New evidence supports the origin of RcGTA from prophage.</title>
        <authorList>
            <person name="Xu Y."/>
            <person name="Liu B."/>
            <person name="Chen F."/>
        </authorList>
    </citation>
    <scope>NUCLEOTIDE SEQUENCE [LARGE SCALE GENOMIC DNA]</scope>
    <source>
        <strain evidence="5 6">CBW1107-2</strain>
    </source>
</reference>
<dbReference type="PANTHER" id="PTHR24220">
    <property type="entry name" value="IMPORT ATP-BINDING PROTEIN"/>
    <property type="match status" value="1"/>
</dbReference>
<evidence type="ECO:0000256" key="1">
    <source>
        <dbReference type="ARBA" id="ARBA00005417"/>
    </source>
</evidence>
<evidence type="ECO:0000256" key="2">
    <source>
        <dbReference type="ARBA" id="ARBA00022741"/>
    </source>
</evidence>
<dbReference type="GO" id="GO:0005524">
    <property type="term" value="F:ATP binding"/>
    <property type="evidence" value="ECO:0007669"/>
    <property type="project" value="UniProtKB-KW"/>
</dbReference>
<organism evidence="5 6">
    <name type="scientific">Neoaquamicrobium sediminum</name>
    <dbReference type="NCBI Taxonomy" id="1849104"/>
    <lineage>
        <taxon>Bacteria</taxon>
        <taxon>Pseudomonadati</taxon>
        <taxon>Pseudomonadota</taxon>
        <taxon>Alphaproteobacteria</taxon>
        <taxon>Hyphomicrobiales</taxon>
        <taxon>Phyllobacteriaceae</taxon>
        <taxon>Neoaquamicrobium</taxon>
    </lineage>
</organism>
<gene>
    <name evidence="5" type="ORF">V1479_21490</name>
</gene>
<dbReference type="InterPro" id="IPR003439">
    <property type="entry name" value="ABC_transporter-like_ATP-bd"/>
</dbReference>
<comment type="similarity">
    <text evidence="1">Belongs to the ABC transporter superfamily.</text>
</comment>
<feature type="domain" description="ABC transporter" evidence="4">
    <location>
        <begin position="6"/>
        <end position="250"/>
    </location>
</feature>
<dbReference type="PROSITE" id="PS50893">
    <property type="entry name" value="ABC_TRANSPORTER_2"/>
    <property type="match status" value="1"/>
</dbReference>
<evidence type="ECO:0000313" key="5">
    <source>
        <dbReference type="EMBL" id="MEX4009895.1"/>
    </source>
</evidence>
<dbReference type="SUPFAM" id="SSF52540">
    <property type="entry name" value="P-loop containing nucleoside triphosphate hydrolases"/>
    <property type="match status" value="1"/>
</dbReference>
<dbReference type="PROSITE" id="PS00211">
    <property type="entry name" value="ABC_TRANSPORTER_1"/>
    <property type="match status" value="1"/>
</dbReference>
<dbReference type="PANTHER" id="PTHR24220:SF659">
    <property type="entry name" value="TRANSPORTER, PUTATIVE-RELATED"/>
    <property type="match status" value="1"/>
</dbReference>
<dbReference type="InterPro" id="IPR027417">
    <property type="entry name" value="P-loop_NTPase"/>
</dbReference>
<keyword evidence="6" id="KW-1185">Reference proteome</keyword>
<sequence length="250" mass="27183">MAADVIALHDLVFRHPGNHHPTLAIPELRIGAGQRVALIGTSGAGKSTLLRLLDGRLRGWSGSCAVLGRPLDPDSPPPRLWRRSVGFVFQEFALVERETVRQNVLNGRLGHADALWSLTGRFGAPDHAAADRAIQDVGLDEFAKRRVDRLSGGQRQRVAIARCLAQEPRIVLADEPISSLDPVTAHTVLDLLRNSAVDRRATLVISSHQPQLVAGYVDRFIALDRGRIVFDGPPNAIDETQLSGIYGETA</sequence>